<evidence type="ECO:0000313" key="1">
    <source>
        <dbReference type="EMBL" id="CAH3016830.1"/>
    </source>
</evidence>
<proteinExistence type="predicted"/>
<sequence>MTRVAALLPNRRRKTTTLNHYGHVKTKPRDLQARVLSPTRRHNPQPLGLVYQSPLQSNAQPYAIWNPDFRHTRARYSTLVGHLDLTNFSSGPISQMTPFEERGGPPTINYSLQSTSRFSYRDPSQYTLGGGKKWPSHRPYRPEPDGPALGIIPPGLPRLSEDRNVVNARQGTEQKPDKHVWSNAALREVWRSTGHPNIGCEP</sequence>
<name>A0ABN8LI85_9CNID</name>
<gene>
    <name evidence="1" type="ORF">PEVE_00033108</name>
</gene>
<organism evidence="1 2">
    <name type="scientific">Porites evermanni</name>
    <dbReference type="NCBI Taxonomy" id="104178"/>
    <lineage>
        <taxon>Eukaryota</taxon>
        <taxon>Metazoa</taxon>
        <taxon>Cnidaria</taxon>
        <taxon>Anthozoa</taxon>
        <taxon>Hexacorallia</taxon>
        <taxon>Scleractinia</taxon>
        <taxon>Fungiina</taxon>
        <taxon>Poritidae</taxon>
        <taxon>Porites</taxon>
    </lineage>
</organism>
<dbReference type="EMBL" id="CALNXI010000049">
    <property type="protein sequence ID" value="CAH3016830.1"/>
    <property type="molecule type" value="Genomic_DNA"/>
</dbReference>
<keyword evidence="2" id="KW-1185">Reference proteome</keyword>
<reference evidence="1 2" key="1">
    <citation type="submission" date="2022-05" db="EMBL/GenBank/DDBJ databases">
        <authorList>
            <consortium name="Genoscope - CEA"/>
            <person name="William W."/>
        </authorList>
    </citation>
    <scope>NUCLEOTIDE SEQUENCE [LARGE SCALE GENOMIC DNA]</scope>
</reference>
<evidence type="ECO:0000313" key="2">
    <source>
        <dbReference type="Proteomes" id="UP001159427"/>
    </source>
</evidence>
<dbReference type="Proteomes" id="UP001159427">
    <property type="component" value="Unassembled WGS sequence"/>
</dbReference>
<protein>
    <submittedName>
        <fullName evidence="1">Uncharacterized protein</fullName>
    </submittedName>
</protein>
<comment type="caution">
    <text evidence="1">The sequence shown here is derived from an EMBL/GenBank/DDBJ whole genome shotgun (WGS) entry which is preliminary data.</text>
</comment>
<accession>A0ABN8LI85</accession>